<dbReference type="SUPFAM" id="SSF53041">
    <property type="entry name" value="Resolvase-like"/>
    <property type="match status" value="1"/>
</dbReference>
<comment type="similarity">
    <text evidence="1">Belongs to the site-specific recombinase resolvase family.</text>
</comment>
<dbReference type="InterPro" id="IPR006118">
    <property type="entry name" value="Recombinase_CS"/>
</dbReference>
<sequence length="183" mass="19965">MALVGYARVSTLDQDSTTQIERLKAAGCTKIFSEKKSGTSQKGRTALDECLGFIREGDTLVFTKLDRLARSQRDLHNMVHDLEEKGVSIMALDQAIDTRTAAGKAFLGMLAVFAEFETNIRKERQLEGIAKAKEEGAYKGRKATAQAKRAEVEAMVSQGMTKQKIADTLGMSVASVYNVLKAA</sequence>
<evidence type="ECO:0000256" key="4">
    <source>
        <dbReference type="ARBA" id="ARBA00023125"/>
    </source>
</evidence>
<dbReference type="Gene3D" id="3.40.50.1390">
    <property type="entry name" value="Resolvase, N-terminal catalytic domain"/>
    <property type="match status" value="1"/>
</dbReference>
<dbReference type="EMBL" id="MTEJ01000011">
    <property type="protein sequence ID" value="OQX15731.1"/>
    <property type="molecule type" value="Genomic_DNA"/>
</dbReference>
<evidence type="ECO:0000313" key="9">
    <source>
        <dbReference type="EMBL" id="OQX15731.1"/>
    </source>
</evidence>
<dbReference type="Gene3D" id="1.10.10.60">
    <property type="entry name" value="Homeodomain-like"/>
    <property type="match status" value="1"/>
</dbReference>
<dbReference type="PROSITE" id="PS00398">
    <property type="entry name" value="RECOMBINASES_2"/>
    <property type="match status" value="1"/>
</dbReference>
<dbReference type="GO" id="GO:0003677">
    <property type="term" value="F:DNA binding"/>
    <property type="evidence" value="ECO:0007669"/>
    <property type="project" value="UniProtKB-KW"/>
</dbReference>
<dbReference type="GO" id="GO:0015074">
    <property type="term" value="P:DNA integration"/>
    <property type="evidence" value="ECO:0007669"/>
    <property type="project" value="UniProtKB-KW"/>
</dbReference>
<dbReference type="PROSITE" id="PS00397">
    <property type="entry name" value="RECOMBINASES_1"/>
    <property type="match status" value="1"/>
</dbReference>
<evidence type="ECO:0000259" key="8">
    <source>
        <dbReference type="PROSITE" id="PS51736"/>
    </source>
</evidence>
<dbReference type="InterPro" id="IPR050639">
    <property type="entry name" value="SSR_resolvase"/>
</dbReference>
<feature type="domain" description="Resolvase/invertase-type recombinase catalytic" evidence="8">
    <location>
        <begin position="2"/>
        <end position="136"/>
    </location>
</feature>
<accession>A0A1Y1QWU8</accession>
<evidence type="ECO:0000256" key="7">
    <source>
        <dbReference type="PROSITE-ProRule" id="PRU10137"/>
    </source>
</evidence>
<dbReference type="CDD" id="cd03768">
    <property type="entry name" value="SR_ResInv"/>
    <property type="match status" value="1"/>
</dbReference>
<proteinExistence type="inferred from homology"/>
<dbReference type="SMART" id="SM00857">
    <property type="entry name" value="Resolvase"/>
    <property type="match status" value="1"/>
</dbReference>
<keyword evidence="4" id="KW-0238">DNA-binding</keyword>
<keyword evidence="2" id="KW-0229">DNA integration</keyword>
<dbReference type="InterPro" id="IPR036162">
    <property type="entry name" value="Resolvase-like_N_sf"/>
</dbReference>
<evidence type="ECO:0000256" key="1">
    <source>
        <dbReference type="ARBA" id="ARBA00009913"/>
    </source>
</evidence>
<dbReference type="PANTHER" id="PTHR30461">
    <property type="entry name" value="DNA-INVERTASE FROM LAMBDOID PROPHAGE"/>
    <property type="match status" value="1"/>
</dbReference>
<evidence type="ECO:0000256" key="2">
    <source>
        <dbReference type="ARBA" id="ARBA00022908"/>
    </source>
</evidence>
<evidence type="ECO:0000256" key="3">
    <source>
        <dbReference type="ARBA" id="ARBA00023100"/>
    </source>
</evidence>
<gene>
    <name evidence="9" type="ORF">BWK73_05850</name>
</gene>
<dbReference type="FunFam" id="3.40.50.1390:FF:000001">
    <property type="entry name" value="DNA recombinase"/>
    <property type="match status" value="1"/>
</dbReference>
<dbReference type="InterPro" id="IPR006120">
    <property type="entry name" value="Resolvase_HTH_dom"/>
</dbReference>
<keyword evidence="3" id="KW-0230">DNA invertase</keyword>
<dbReference type="Pfam" id="PF02796">
    <property type="entry name" value="HTH_7"/>
    <property type="match status" value="1"/>
</dbReference>
<organism evidence="9 10">
    <name type="scientific">Thiothrix lacustris</name>
    <dbReference type="NCBI Taxonomy" id="525917"/>
    <lineage>
        <taxon>Bacteria</taxon>
        <taxon>Pseudomonadati</taxon>
        <taxon>Pseudomonadota</taxon>
        <taxon>Gammaproteobacteria</taxon>
        <taxon>Thiotrichales</taxon>
        <taxon>Thiotrichaceae</taxon>
        <taxon>Thiothrix</taxon>
    </lineage>
</organism>
<evidence type="ECO:0000256" key="5">
    <source>
        <dbReference type="ARBA" id="ARBA00023172"/>
    </source>
</evidence>
<dbReference type="PROSITE" id="PS51736">
    <property type="entry name" value="RECOMBINASES_3"/>
    <property type="match status" value="1"/>
</dbReference>
<dbReference type="GO" id="GO:0000150">
    <property type="term" value="F:DNA strand exchange activity"/>
    <property type="evidence" value="ECO:0007669"/>
    <property type="project" value="UniProtKB-KW"/>
</dbReference>
<dbReference type="InterPro" id="IPR006119">
    <property type="entry name" value="Resolv_N"/>
</dbReference>
<dbReference type="AlphaFoldDB" id="A0A1Y1QWU8"/>
<feature type="active site" description="O-(5'-phospho-DNA)-serine intermediate" evidence="6 7">
    <location>
        <position position="10"/>
    </location>
</feature>
<dbReference type="Pfam" id="PF00239">
    <property type="entry name" value="Resolvase"/>
    <property type="match status" value="1"/>
</dbReference>
<dbReference type="Proteomes" id="UP000192491">
    <property type="component" value="Unassembled WGS sequence"/>
</dbReference>
<reference evidence="9 10" key="1">
    <citation type="submission" date="2017-01" db="EMBL/GenBank/DDBJ databases">
        <title>Novel large sulfur bacteria in the metagenomes of groundwater-fed chemosynthetic microbial mats in the Lake Huron basin.</title>
        <authorList>
            <person name="Sharrar A.M."/>
            <person name="Flood B.E."/>
            <person name="Bailey J.V."/>
            <person name="Jones D.S."/>
            <person name="Biddanda B."/>
            <person name="Ruberg S.A."/>
            <person name="Marcus D.N."/>
            <person name="Dick G.J."/>
        </authorList>
    </citation>
    <scope>NUCLEOTIDE SEQUENCE [LARGE SCALE GENOMIC DNA]</scope>
    <source>
        <strain evidence="9">A8</strain>
    </source>
</reference>
<protein>
    <submittedName>
        <fullName evidence="9">DNA invertase</fullName>
    </submittedName>
</protein>
<keyword evidence="5" id="KW-0233">DNA recombination</keyword>
<evidence type="ECO:0000313" key="10">
    <source>
        <dbReference type="Proteomes" id="UP000192491"/>
    </source>
</evidence>
<evidence type="ECO:0000256" key="6">
    <source>
        <dbReference type="PIRSR" id="PIRSR606118-50"/>
    </source>
</evidence>
<comment type="caution">
    <text evidence="9">The sequence shown here is derived from an EMBL/GenBank/DDBJ whole genome shotgun (WGS) entry which is preliminary data.</text>
</comment>
<name>A0A1Y1QWU8_9GAMM</name>
<dbReference type="PANTHER" id="PTHR30461:SF26">
    <property type="entry name" value="RESOLVASE HOMOLOG YNEB"/>
    <property type="match status" value="1"/>
</dbReference>